<dbReference type="RefSeq" id="WP_034589205.1">
    <property type="nucleotide sequence ID" value="NZ_JRPE02000021.1"/>
</dbReference>
<evidence type="ECO:0000256" key="2">
    <source>
        <dbReference type="ARBA" id="ARBA00022857"/>
    </source>
</evidence>
<dbReference type="InterPro" id="IPR023210">
    <property type="entry name" value="NADP_OxRdtase_dom"/>
</dbReference>
<keyword evidence="2" id="KW-0521">NADP</keyword>
<evidence type="ECO:0000256" key="4">
    <source>
        <dbReference type="PIRSR" id="PIRSR000097-1"/>
    </source>
</evidence>
<feature type="active site" description="Proton donor" evidence="4">
    <location>
        <position position="48"/>
    </location>
</feature>
<comment type="similarity">
    <text evidence="1">Belongs to the aldo/keto reductase family.</text>
</comment>
<feature type="domain" description="NADP-dependent oxidoreductase" evidence="8">
    <location>
        <begin position="118"/>
        <end position="310"/>
    </location>
</feature>
<feature type="site" description="Lowers pKa of active site Tyr" evidence="6">
    <location>
        <position position="127"/>
    </location>
</feature>
<evidence type="ECO:0000256" key="3">
    <source>
        <dbReference type="ARBA" id="ARBA00023002"/>
    </source>
</evidence>
<dbReference type="PROSITE" id="PS00798">
    <property type="entry name" value="ALDOKETO_REDUCTASE_1"/>
    <property type="match status" value="1"/>
</dbReference>
<dbReference type="PANTHER" id="PTHR43827:SF3">
    <property type="entry name" value="NADP-DEPENDENT OXIDOREDUCTASE DOMAIN-CONTAINING PROTEIN"/>
    <property type="match status" value="1"/>
</dbReference>
<dbReference type="PRINTS" id="PR00069">
    <property type="entry name" value="ALDKETRDTASE"/>
</dbReference>
<organism evidence="9 10">
    <name type="scientific">Helicobacter magdeburgensis</name>
    <dbReference type="NCBI Taxonomy" id="471858"/>
    <lineage>
        <taxon>Bacteria</taxon>
        <taxon>Pseudomonadati</taxon>
        <taxon>Campylobacterota</taxon>
        <taxon>Epsilonproteobacteria</taxon>
        <taxon>Campylobacterales</taxon>
        <taxon>Helicobacteraceae</taxon>
        <taxon>Helicobacter</taxon>
    </lineage>
</organism>
<evidence type="ECO:0000256" key="1">
    <source>
        <dbReference type="ARBA" id="ARBA00007905"/>
    </source>
</evidence>
<comment type="caution">
    <text evidence="9">The sequence shown here is derived from an EMBL/GenBank/DDBJ whole genome shotgun (WGS) entry which is preliminary data.</text>
</comment>
<keyword evidence="10" id="KW-1185">Reference proteome</keyword>
<evidence type="ECO:0000313" key="9">
    <source>
        <dbReference type="EMBL" id="TLD91181.1"/>
    </source>
</evidence>
<protein>
    <submittedName>
        <fullName evidence="9">Aldo/keto reductase</fullName>
    </submittedName>
</protein>
<dbReference type="InterPro" id="IPR018170">
    <property type="entry name" value="Aldo/ket_reductase_CS"/>
</dbReference>
<reference evidence="9 10" key="1">
    <citation type="journal article" date="2014" name="Genome Announc.">
        <title>Draft genome sequences of eight enterohepatic helicobacter species isolated from both laboratory and wild rodents.</title>
        <authorList>
            <person name="Sheh A."/>
            <person name="Shen Z."/>
            <person name="Fox J.G."/>
        </authorList>
    </citation>
    <scope>NUCLEOTIDE SEQUENCE [LARGE SCALE GENOMIC DNA]</scope>
    <source>
        <strain evidence="9 10">MIT 96-1001</strain>
    </source>
</reference>
<dbReference type="Gene3D" id="3.20.20.100">
    <property type="entry name" value="NADP-dependent oxidoreductase domain"/>
    <property type="match status" value="1"/>
</dbReference>
<sequence>MQYITLNNGIKMPSIGLGTYGLQGQKGVKIMQNALQIGYRLFDTAQMYENEKEVGIALATQSLKDSNLQTKESRDFAHHITNTKYLDSSTTPISNPHKQSAHRESSEVSPNDLSRPLQRNELFITTKLSSNMPYKRAWQSIEQSLQNLGLEYVDLLVIHEPYANAKEMYKACEEAYHKGLIHAIGISNFYGRFLEDFLDYVRVKPVLNQVQAHIFFQQHTLQKFLESKHIHLQAWSPLACGKNGIFTNETLQNIAKAHHKSTAQIALKFLLDKGMSIIPKASSLKRLQENLTLFDFSLTQKERDSITQLDTNKSLFGWDC</sequence>
<dbReference type="PIRSF" id="PIRSF000097">
    <property type="entry name" value="AKR"/>
    <property type="match status" value="1"/>
</dbReference>
<dbReference type="AlphaFoldDB" id="A0A4U8SWA5"/>
<dbReference type="SUPFAM" id="SSF51430">
    <property type="entry name" value="NAD(P)-linked oxidoreductase"/>
    <property type="match status" value="1"/>
</dbReference>
<feature type="region of interest" description="Disordered" evidence="7">
    <location>
        <begin position="87"/>
        <end position="113"/>
    </location>
</feature>
<evidence type="ECO:0000256" key="6">
    <source>
        <dbReference type="PIRSR" id="PIRSR000097-3"/>
    </source>
</evidence>
<evidence type="ECO:0000256" key="7">
    <source>
        <dbReference type="SAM" id="MobiDB-lite"/>
    </source>
</evidence>
<feature type="binding site" evidence="5">
    <location>
        <position position="159"/>
    </location>
    <ligand>
        <name>substrate</name>
    </ligand>
</feature>
<evidence type="ECO:0000259" key="8">
    <source>
        <dbReference type="Pfam" id="PF00248"/>
    </source>
</evidence>
<dbReference type="Proteomes" id="UP000029921">
    <property type="component" value="Unassembled WGS sequence"/>
</dbReference>
<keyword evidence="3" id="KW-0560">Oxidoreductase</keyword>
<proteinExistence type="inferred from homology"/>
<dbReference type="GO" id="GO:0016616">
    <property type="term" value="F:oxidoreductase activity, acting on the CH-OH group of donors, NAD or NADP as acceptor"/>
    <property type="evidence" value="ECO:0007669"/>
    <property type="project" value="UniProtKB-ARBA"/>
</dbReference>
<name>A0A4U8SWA5_9HELI</name>
<dbReference type="PANTHER" id="PTHR43827">
    <property type="entry name" value="2,5-DIKETO-D-GLUCONIC ACID REDUCTASE"/>
    <property type="match status" value="1"/>
</dbReference>
<dbReference type="InterPro" id="IPR036812">
    <property type="entry name" value="NAD(P)_OxRdtase_dom_sf"/>
</dbReference>
<dbReference type="EMBL" id="JRPE02000021">
    <property type="protein sequence ID" value="TLD91181.1"/>
    <property type="molecule type" value="Genomic_DNA"/>
</dbReference>
<gene>
    <name evidence="9" type="ORF">LS74_009960</name>
</gene>
<dbReference type="InterPro" id="IPR020471">
    <property type="entry name" value="AKR"/>
</dbReference>
<feature type="compositionally biased region" description="Polar residues" evidence="7">
    <location>
        <begin position="87"/>
        <end position="98"/>
    </location>
</feature>
<dbReference type="CDD" id="cd19071">
    <property type="entry name" value="AKR_AKR1-5-like"/>
    <property type="match status" value="1"/>
</dbReference>
<evidence type="ECO:0000313" key="10">
    <source>
        <dbReference type="Proteomes" id="UP000029921"/>
    </source>
</evidence>
<dbReference type="Pfam" id="PF00248">
    <property type="entry name" value="Aldo_ket_red"/>
    <property type="match status" value="2"/>
</dbReference>
<feature type="domain" description="NADP-dependent oxidoreductase" evidence="8">
    <location>
        <begin position="15"/>
        <end position="71"/>
    </location>
</feature>
<accession>A0A4U8SWA5</accession>
<evidence type="ECO:0000256" key="5">
    <source>
        <dbReference type="PIRSR" id="PIRSR000097-2"/>
    </source>
</evidence>